<evidence type="ECO:0000256" key="1">
    <source>
        <dbReference type="SAM" id="Phobius"/>
    </source>
</evidence>
<evidence type="ECO:0000313" key="3">
    <source>
        <dbReference type="Proteomes" id="UP000028027"/>
    </source>
</evidence>
<dbReference type="PANTHER" id="PTHR40274:SF3">
    <property type="entry name" value="VIRGINIAMYCIN B LYASE"/>
    <property type="match status" value="1"/>
</dbReference>
<dbReference type="InterPro" id="IPR051344">
    <property type="entry name" value="Vgb"/>
</dbReference>
<feature type="transmembrane region" description="Helical" evidence="1">
    <location>
        <begin position="7"/>
        <end position="27"/>
    </location>
</feature>
<dbReference type="Gene3D" id="2.130.10.10">
    <property type="entry name" value="YVTN repeat-like/Quinoprotein amine dehydrogenase"/>
    <property type="match status" value="1"/>
</dbReference>
<proteinExistence type="predicted"/>
<sequence length="529" mass="59928">MFNSKYLLIAGAFALAAISILVIYGGFSEEITPKTQENISDLPLKTEPDTIEIEEITEIIEITGTPVDNYPPEERDQHCGKSDFKSTQYIQEFEIPTPCTQPLSIITDSEDNVWFVQSNTGNVALFDPITNEFTEYPNDKWTLKRASMMWGMVITEDNEIWFTDETNDFLWKFSIDEKTYSKMDFPKEIENSFPQKLEYYNGYFLINDFTGNRIVVLNHDDLDNGESEYSVITIPEGYFTSQTSVDQEGNIWFVMWKYQKEAVLHKTNFDTQVTESYSLPSSVYAPNGVSVGPEGNVWIADTAGSSFYQFNPKDLKVTEFVTSDAPLWSFGNSSGLIKTPITRPYWNAFDSDGNMWYNQQTANRLAVFDPVSESMLEYDIPSRNPGWADCGDLADCGTAQSFAFTIQGDNVWFTEWVENNIGVLDASIPVPLSINLEQKEIQIKQGEQKEILLTMNPQTEQTELFLSAATNTDFINTEIKTSSMSISKQSQVPVTIYVDDNAHQGDYKILLSAQILDVVVSSYITVKII</sequence>
<organism evidence="2 3">
    <name type="scientific">Marine Group I thaumarchaeote SCGC AAA799-E16</name>
    <dbReference type="NCBI Taxonomy" id="1502292"/>
    <lineage>
        <taxon>Archaea</taxon>
        <taxon>Nitrososphaerota</taxon>
        <taxon>Marine Group I</taxon>
    </lineage>
</organism>
<dbReference type="PATRIC" id="fig|1502292.3.peg.1603"/>
<keyword evidence="1" id="KW-1133">Transmembrane helix</keyword>
<dbReference type="Pfam" id="PF24684">
    <property type="entry name" value="Vgb_lyase"/>
    <property type="match status" value="1"/>
</dbReference>
<name>A0A081S3V0_9ARCH</name>
<comment type="caution">
    <text evidence="2">The sequence shown here is derived from an EMBL/GenBank/DDBJ whole genome shotgun (WGS) entry which is preliminary data.</text>
</comment>
<dbReference type="AlphaFoldDB" id="A0A081S3V0"/>
<protein>
    <submittedName>
        <fullName evidence="2">Virginiamycin B lyase protein</fullName>
    </submittedName>
</protein>
<dbReference type="Proteomes" id="UP000028027">
    <property type="component" value="Unassembled WGS sequence"/>
</dbReference>
<reference evidence="2 3" key="1">
    <citation type="submission" date="2014-06" db="EMBL/GenBank/DDBJ databases">
        <authorList>
            <person name="Ngugi D.K."/>
            <person name="Blom J."/>
            <person name="Alam I."/>
            <person name="Rashid M."/>
            <person name="Ba Alawi W."/>
            <person name="Zhang G."/>
            <person name="Hikmawan T."/>
            <person name="Guan Y."/>
            <person name="Antunes A."/>
            <person name="Siam R."/>
            <person name="Eldorry H."/>
            <person name="Bajic V."/>
            <person name="Stingl U."/>
        </authorList>
    </citation>
    <scope>NUCLEOTIDE SEQUENCE [LARGE SCALE GENOMIC DNA]</scope>
    <source>
        <strain evidence="2">SCGC AAA799-E16</strain>
    </source>
</reference>
<keyword evidence="1" id="KW-0812">Transmembrane</keyword>
<evidence type="ECO:0000313" key="2">
    <source>
        <dbReference type="EMBL" id="KER05603.1"/>
    </source>
</evidence>
<accession>A0A081S3V0</accession>
<gene>
    <name evidence="2" type="ORF">AAA799E16_01736</name>
</gene>
<dbReference type="GO" id="GO:0016829">
    <property type="term" value="F:lyase activity"/>
    <property type="evidence" value="ECO:0007669"/>
    <property type="project" value="UniProtKB-KW"/>
</dbReference>
<dbReference type="PANTHER" id="PTHR40274">
    <property type="entry name" value="VIRGINIAMYCIN B LYASE"/>
    <property type="match status" value="1"/>
</dbReference>
<dbReference type="EMBL" id="JNVL01000041">
    <property type="protein sequence ID" value="KER05603.1"/>
    <property type="molecule type" value="Genomic_DNA"/>
</dbReference>
<keyword evidence="3" id="KW-1185">Reference proteome</keyword>
<dbReference type="SUPFAM" id="SSF63829">
    <property type="entry name" value="Calcium-dependent phosphotriesterase"/>
    <property type="match status" value="1"/>
</dbReference>
<dbReference type="InterPro" id="IPR015943">
    <property type="entry name" value="WD40/YVTN_repeat-like_dom_sf"/>
</dbReference>
<keyword evidence="1" id="KW-0472">Membrane</keyword>
<keyword evidence="2" id="KW-0456">Lyase</keyword>